<protein>
    <submittedName>
        <fullName evidence="4">Phospholipid/cholesterol/gamma-HCH transport system permease protein</fullName>
    </submittedName>
</protein>
<evidence type="ECO:0000256" key="2">
    <source>
        <dbReference type="RuleBase" id="RU362044"/>
    </source>
</evidence>
<organism evidence="4 5">
    <name type="scientific">Ruegeria faecimaris</name>
    <dbReference type="NCBI Taxonomy" id="686389"/>
    <lineage>
        <taxon>Bacteria</taxon>
        <taxon>Pseudomonadati</taxon>
        <taxon>Pseudomonadota</taxon>
        <taxon>Alphaproteobacteria</taxon>
        <taxon>Rhodobacterales</taxon>
        <taxon>Roseobacteraceae</taxon>
        <taxon>Ruegeria</taxon>
    </lineage>
</organism>
<comment type="similarity">
    <text evidence="2">Belongs to the MlaE permease family.</text>
</comment>
<reference evidence="4 5" key="1">
    <citation type="submission" date="2017-05" db="EMBL/GenBank/DDBJ databases">
        <authorList>
            <person name="Varghese N."/>
            <person name="Submissions S."/>
        </authorList>
    </citation>
    <scope>NUCLEOTIDE SEQUENCE [LARGE SCALE GENOMIC DNA]</scope>
    <source>
        <strain evidence="4 5">DSM 28009</strain>
    </source>
</reference>
<dbReference type="Gene3D" id="3.30.750.24">
    <property type="entry name" value="STAS domain"/>
    <property type="match status" value="1"/>
</dbReference>
<keyword evidence="2" id="KW-0812">Transmembrane</keyword>
<gene>
    <name evidence="4" type="ORF">SAMN06265380_103250</name>
</gene>
<evidence type="ECO:0000259" key="3">
    <source>
        <dbReference type="PROSITE" id="PS50801"/>
    </source>
</evidence>
<dbReference type="SUPFAM" id="SSF52091">
    <property type="entry name" value="SpoIIaa-like"/>
    <property type="match status" value="1"/>
</dbReference>
<feature type="transmembrane region" description="Helical" evidence="2">
    <location>
        <begin position="351"/>
        <end position="372"/>
    </location>
</feature>
<keyword evidence="5" id="KW-1185">Reference proteome</keyword>
<sequence length="374" mass="40067">MTRPTFTTDLDTDQVHLQISGDLHTQSLDMVEQEFANFHPNGGTVTVDLTGVKALDTGGAWLIASLVRKVKSSGGQVELHGATAAHSALIETVSRNMPDEPAPDPGKPDFLDWVARVGERTVGGWKDSLSLLEFLGLTLHRLVRTILMPRRLRRAALVSQMEETGLKAIPIVALMGFLIGVVLAFQGATQLKQFGAEIFVVELISISVLRELGILLTAIIVAGRSGSAFTASIGSMKVQEEIDAMRTLGLDPIEVLVIPRVVALLIMLPILGFIADIAALIGGGLMSWIDLGVSPGMFVTRLKENTGIWQFAIGMIKAPFFALVIGIIACWQALQVKGSAQSVGQRTTASVVQAIFLVIALDAMFSIFFSVLGV</sequence>
<feature type="transmembrane region" description="Helical" evidence="2">
    <location>
        <begin position="168"/>
        <end position="186"/>
    </location>
</feature>
<dbReference type="EMBL" id="FXTE01000003">
    <property type="protein sequence ID" value="SMO63174.1"/>
    <property type="molecule type" value="Genomic_DNA"/>
</dbReference>
<dbReference type="PROSITE" id="PS50801">
    <property type="entry name" value="STAS"/>
    <property type="match status" value="1"/>
</dbReference>
<keyword evidence="2" id="KW-1003">Cell membrane</keyword>
<comment type="subcellular location">
    <subcellularLocation>
        <location evidence="2">Cell inner membrane</location>
        <topology evidence="2">Multi-pass membrane protein</topology>
    </subcellularLocation>
</comment>
<keyword evidence="2" id="KW-0997">Cell inner membrane</keyword>
<dbReference type="PANTHER" id="PTHR30188:SF3">
    <property type="entry name" value="ABC TRANSPORTER PERMEASE"/>
    <property type="match status" value="1"/>
</dbReference>
<dbReference type="InterPro" id="IPR030802">
    <property type="entry name" value="Permease_MalE"/>
</dbReference>
<feature type="transmembrane region" description="Helical" evidence="2">
    <location>
        <begin position="198"/>
        <end position="222"/>
    </location>
</feature>
<dbReference type="InterPro" id="IPR058548">
    <property type="entry name" value="MlaB-like_STAS"/>
</dbReference>
<dbReference type="Proteomes" id="UP000319555">
    <property type="component" value="Unassembled WGS sequence"/>
</dbReference>
<proteinExistence type="inferred from homology"/>
<dbReference type="AlphaFoldDB" id="A0A521CUP1"/>
<evidence type="ECO:0000313" key="4">
    <source>
        <dbReference type="EMBL" id="SMO63174.1"/>
    </source>
</evidence>
<dbReference type="NCBIfam" id="TIGR00056">
    <property type="entry name" value="MlaE family lipid ABC transporter permease subunit"/>
    <property type="match status" value="1"/>
</dbReference>
<dbReference type="PANTHER" id="PTHR30188">
    <property type="entry name" value="ABC TRANSPORTER PERMEASE PROTEIN-RELATED"/>
    <property type="match status" value="1"/>
</dbReference>
<comment type="function">
    <text evidence="1">Could be part of an ABC transporter complex.</text>
</comment>
<dbReference type="InterPro" id="IPR036513">
    <property type="entry name" value="STAS_dom_sf"/>
</dbReference>
<dbReference type="GO" id="GO:0005548">
    <property type="term" value="F:phospholipid transporter activity"/>
    <property type="evidence" value="ECO:0007669"/>
    <property type="project" value="TreeGrafter"/>
</dbReference>
<keyword evidence="2" id="KW-1133">Transmembrane helix</keyword>
<feature type="transmembrane region" description="Helical" evidence="2">
    <location>
        <begin position="261"/>
        <end position="288"/>
    </location>
</feature>
<evidence type="ECO:0000313" key="5">
    <source>
        <dbReference type="Proteomes" id="UP000319555"/>
    </source>
</evidence>
<dbReference type="Pfam" id="PF13466">
    <property type="entry name" value="STAS_2"/>
    <property type="match status" value="1"/>
</dbReference>
<feature type="transmembrane region" description="Helical" evidence="2">
    <location>
        <begin position="308"/>
        <end position="331"/>
    </location>
</feature>
<name>A0A521CUP1_9RHOB</name>
<keyword evidence="2" id="KW-0472">Membrane</keyword>
<dbReference type="Pfam" id="PF02405">
    <property type="entry name" value="MlaE"/>
    <property type="match status" value="1"/>
</dbReference>
<dbReference type="InterPro" id="IPR002645">
    <property type="entry name" value="STAS_dom"/>
</dbReference>
<dbReference type="RefSeq" id="WP_142636425.1">
    <property type="nucleotide sequence ID" value="NZ_CANMDC010000003.1"/>
</dbReference>
<dbReference type="GO" id="GO:0043190">
    <property type="term" value="C:ATP-binding cassette (ABC) transporter complex"/>
    <property type="evidence" value="ECO:0007669"/>
    <property type="project" value="InterPro"/>
</dbReference>
<accession>A0A521CUP1</accession>
<evidence type="ECO:0000256" key="1">
    <source>
        <dbReference type="ARBA" id="ARBA00003787"/>
    </source>
</evidence>
<feature type="domain" description="STAS" evidence="3">
    <location>
        <begin position="17"/>
        <end position="95"/>
    </location>
</feature>
<dbReference type="OrthoDB" id="9805022at2"/>
<dbReference type="InterPro" id="IPR003453">
    <property type="entry name" value="ABC_MlaE_roteobac"/>
</dbReference>